<dbReference type="EMBL" id="MHOT01000010">
    <property type="protein sequence ID" value="OGZ69503.1"/>
    <property type="molecule type" value="Genomic_DNA"/>
</dbReference>
<dbReference type="STRING" id="1802207.A3D44_03750"/>
<dbReference type="AlphaFoldDB" id="A0A1G2I402"/>
<evidence type="ECO:0000313" key="1">
    <source>
        <dbReference type="EMBL" id="OGZ69503.1"/>
    </source>
</evidence>
<dbReference type="GO" id="GO:0043107">
    <property type="term" value="P:type IV pilus-dependent motility"/>
    <property type="evidence" value="ECO:0007669"/>
    <property type="project" value="InterPro"/>
</dbReference>
<gene>
    <name evidence="1" type="ORF">A3D44_03750</name>
</gene>
<name>A0A1G2I402_9BACT</name>
<protein>
    <submittedName>
        <fullName evidence="1">Uncharacterized protein</fullName>
    </submittedName>
</protein>
<comment type="caution">
    <text evidence="1">The sequence shown here is derived from an EMBL/GenBank/DDBJ whole genome shotgun (WGS) entry which is preliminary data.</text>
</comment>
<proteinExistence type="predicted"/>
<dbReference type="Pfam" id="PF04350">
    <property type="entry name" value="PilO"/>
    <property type="match status" value="1"/>
</dbReference>
<dbReference type="InterPro" id="IPR007445">
    <property type="entry name" value="PilO"/>
</dbReference>
<organism evidence="1 2">
    <name type="scientific">Candidatus Staskawiczbacteria bacterium RIFCSPHIGHO2_02_FULL_42_22</name>
    <dbReference type="NCBI Taxonomy" id="1802207"/>
    <lineage>
        <taxon>Bacteria</taxon>
        <taxon>Candidatus Staskawicziibacteriota</taxon>
    </lineage>
</organism>
<dbReference type="InterPro" id="IPR014717">
    <property type="entry name" value="Transl_elong_EF1B/ribsomal_bS6"/>
</dbReference>
<dbReference type="Proteomes" id="UP000178820">
    <property type="component" value="Unassembled WGS sequence"/>
</dbReference>
<reference evidence="1 2" key="1">
    <citation type="journal article" date="2016" name="Nat. Commun.">
        <title>Thousands of microbial genomes shed light on interconnected biogeochemical processes in an aquifer system.</title>
        <authorList>
            <person name="Anantharaman K."/>
            <person name="Brown C.T."/>
            <person name="Hug L.A."/>
            <person name="Sharon I."/>
            <person name="Castelle C.J."/>
            <person name="Probst A.J."/>
            <person name="Thomas B.C."/>
            <person name="Singh A."/>
            <person name="Wilkins M.J."/>
            <person name="Karaoz U."/>
            <person name="Brodie E.L."/>
            <person name="Williams K.H."/>
            <person name="Hubbard S.S."/>
            <person name="Banfield J.F."/>
        </authorList>
    </citation>
    <scope>NUCLEOTIDE SEQUENCE [LARGE SCALE GENOMIC DNA]</scope>
</reference>
<sequence>MLLAVFFIWLLWINVSKNTGQLVAIKNSTVELQMQNDEIERFKKNYNTYKPNLDAIEKLFVDPRNPVDFIEFLEDTAASSNLQFYVSLAKDAKLEANGIGFRISVSGNFFDIVRFTNNMEHGPYLISIKTVTLGQLSGKDEATQLSGNIDANFLIQVFTSI</sequence>
<accession>A0A1G2I402</accession>
<dbReference type="GO" id="GO:0043683">
    <property type="term" value="P:type IV pilus assembly"/>
    <property type="evidence" value="ECO:0007669"/>
    <property type="project" value="InterPro"/>
</dbReference>
<evidence type="ECO:0000313" key="2">
    <source>
        <dbReference type="Proteomes" id="UP000178820"/>
    </source>
</evidence>
<dbReference type="Gene3D" id="3.30.70.60">
    <property type="match status" value="1"/>
</dbReference>